<feature type="non-terminal residue" evidence="2">
    <location>
        <position position="1"/>
    </location>
</feature>
<comment type="caution">
    <text evidence="2">The sequence shown here is derived from an EMBL/GenBank/DDBJ whole genome shotgun (WGS) entry which is preliminary data.</text>
</comment>
<dbReference type="Proteomes" id="UP000663848">
    <property type="component" value="Unassembled WGS sequence"/>
</dbReference>
<proteinExistence type="predicted"/>
<dbReference type="EMBL" id="CAJOBR010067670">
    <property type="protein sequence ID" value="CAF5089289.1"/>
    <property type="molecule type" value="Genomic_DNA"/>
</dbReference>
<gene>
    <name evidence="1" type="ORF">QYT958_LOCUS44260</name>
    <name evidence="2" type="ORF">QYT958_LOCUS44714</name>
</gene>
<protein>
    <submittedName>
        <fullName evidence="2">Uncharacterized protein</fullName>
    </submittedName>
</protein>
<accession>A0A822EJ39</accession>
<dbReference type="AlphaFoldDB" id="A0A822EJ39"/>
<dbReference type="EMBL" id="CAJOBR010070660">
    <property type="protein sequence ID" value="CAF5098559.1"/>
    <property type="molecule type" value="Genomic_DNA"/>
</dbReference>
<evidence type="ECO:0000313" key="3">
    <source>
        <dbReference type="Proteomes" id="UP000663848"/>
    </source>
</evidence>
<name>A0A822EJ39_9BILA</name>
<organism evidence="2 3">
    <name type="scientific">Rotaria socialis</name>
    <dbReference type="NCBI Taxonomy" id="392032"/>
    <lineage>
        <taxon>Eukaryota</taxon>
        <taxon>Metazoa</taxon>
        <taxon>Spiralia</taxon>
        <taxon>Gnathifera</taxon>
        <taxon>Rotifera</taxon>
        <taxon>Eurotatoria</taxon>
        <taxon>Bdelloidea</taxon>
        <taxon>Philodinida</taxon>
        <taxon>Philodinidae</taxon>
        <taxon>Rotaria</taxon>
    </lineage>
</organism>
<sequence>PKLTQLTDKSLPSFLSTSKSLEISNTNLQMINAHTFQAWSLILEELIITNNSNLETFPSIIIQ</sequence>
<evidence type="ECO:0000313" key="1">
    <source>
        <dbReference type="EMBL" id="CAF5089289.1"/>
    </source>
</evidence>
<evidence type="ECO:0000313" key="2">
    <source>
        <dbReference type="EMBL" id="CAF5098559.1"/>
    </source>
</evidence>
<reference evidence="2" key="1">
    <citation type="submission" date="2021-02" db="EMBL/GenBank/DDBJ databases">
        <authorList>
            <person name="Nowell W R."/>
        </authorList>
    </citation>
    <scope>NUCLEOTIDE SEQUENCE</scope>
</reference>